<evidence type="ECO:0000313" key="2">
    <source>
        <dbReference type="Proteomes" id="UP000305546"/>
    </source>
</evidence>
<dbReference type="OrthoDB" id="3819032at2"/>
<comment type="caution">
    <text evidence="1">The sequence shown here is derived from an EMBL/GenBank/DDBJ whole genome shotgun (WGS) entry which is preliminary data.</text>
</comment>
<gene>
    <name evidence="1" type="ORF">FG385_00120</name>
</gene>
<dbReference type="RefSeq" id="WP_139094497.1">
    <property type="nucleotide sequence ID" value="NZ_VDFW01000001.1"/>
</dbReference>
<keyword evidence="2" id="KW-1185">Reference proteome</keyword>
<sequence length="212" mass="22947">MTEHLLDTLPIARQHDVLSAVAAVETAELPVPAREFRALMEIPLRHVVEQVLAEAGRVLIKRGSAYITGYDDTIRERLASEGIGVLPPEQRAVLAMVLLLSVAIPRAEGRLFSDAPWTDGDPVSPALLKTGQIKRQSTIDDSLRELRALGLIKSATGGGVVLGAQVLRLTPRATTTLFEEMILVAEPHGDLALAIRRQRATGPRLGSAHEHE</sequence>
<accession>A0A5C4M8J8</accession>
<dbReference type="EMBL" id="VDFW01000001">
    <property type="protein sequence ID" value="TNC29426.1"/>
    <property type="molecule type" value="Genomic_DNA"/>
</dbReference>
<reference evidence="1 2" key="1">
    <citation type="submission" date="2019-06" db="EMBL/GenBank/DDBJ databases">
        <title>Amycolatopsis alkalitolerans sp. nov., isolated from Gastrodia elata Blume.</title>
        <authorList>
            <person name="Narsing Rao M.P."/>
            <person name="Li W.J."/>
        </authorList>
    </citation>
    <scope>NUCLEOTIDE SEQUENCE [LARGE SCALE GENOMIC DNA]</scope>
    <source>
        <strain evidence="1 2">SYSUP0005</strain>
    </source>
</reference>
<evidence type="ECO:0000313" key="1">
    <source>
        <dbReference type="EMBL" id="TNC29426.1"/>
    </source>
</evidence>
<organism evidence="1 2">
    <name type="scientific">Amycolatopsis alkalitolerans</name>
    <dbReference type="NCBI Taxonomy" id="2547244"/>
    <lineage>
        <taxon>Bacteria</taxon>
        <taxon>Bacillati</taxon>
        <taxon>Actinomycetota</taxon>
        <taxon>Actinomycetes</taxon>
        <taxon>Pseudonocardiales</taxon>
        <taxon>Pseudonocardiaceae</taxon>
        <taxon>Amycolatopsis</taxon>
    </lineage>
</organism>
<dbReference type="AlphaFoldDB" id="A0A5C4M8J8"/>
<dbReference type="Proteomes" id="UP000305546">
    <property type="component" value="Unassembled WGS sequence"/>
</dbReference>
<name>A0A5C4M8J8_9PSEU</name>
<proteinExistence type="predicted"/>
<protein>
    <submittedName>
        <fullName evidence="1">Uncharacterized protein</fullName>
    </submittedName>
</protein>